<dbReference type="SUPFAM" id="SSF54991">
    <property type="entry name" value="Anticodon-binding domain of PheRS"/>
    <property type="match status" value="1"/>
</dbReference>
<name>A0A2A4T699_9DELT</name>
<dbReference type="Gene3D" id="3.30.70.380">
    <property type="entry name" value="Ferrodoxin-fold anticodon-binding domain"/>
    <property type="match status" value="1"/>
</dbReference>
<sequence>MDKKEYKYLAPPKFPSVNFELSIIVPERSLYQDMANLVRKVDRRIIKVDYLSVFFLENQPQMKSLSISMEFQSPEKTLDSQEVKELQDRVIEKLADSGYPLR</sequence>
<dbReference type="InterPro" id="IPR036690">
    <property type="entry name" value="Fdx_antiC-bd_sf"/>
</dbReference>
<feature type="domain" description="FDX-ACB" evidence="1">
    <location>
        <begin position="12"/>
        <end position="102"/>
    </location>
</feature>
<evidence type="ECO:0000313" key="3">
    <source>
        <dbReference type="Proteomes" id="UP000218113"/>
    </source>
</evidence>
<dbReference type="PROSITE" id="PS51447">
    <property type="entry name" value="FDX_ACB"/>
    <property type="match status" value="1"/>
</dbReference>
<evidence type="ECO:0000313" key="2">
    <source>
        <dbReference type="EMBL" id="PCI28851.1"/>
    </source>
</evidence>
<dbReference type="Pfam" id="PF03147">
    <property type="entry name" value="FDX-ACB"/>
    <property type="match status" value="1"/>
</dbReference>
<dbReference type="SMART" id="SM00896">
    <property type="entry name" value="FDX-ACB"/>
    <property type="match status" value="1"/>
</dbReference>
<dbReference type="AlphaFoldDB" id="A0A2A4T699"/>
<reference evidence="3" key="1">
    <citation type="submission" date="2017-08" db="EMBL/GenBank/DDBJ databases">
        <title>A dynamic microbial community with high functional redundancy inhabits the cold, oxic subseafloor aquifer.</title>
        <authorList>
            <person name="Tully B.J."/>
            <person name="Wheat C.G."/>
            <person name="Glazer B.T."/>
            <person name="Huber J.A."/>
        </authorList>
    </citation>
    <scope>NUCLEOTIDE SEQUENCE [LARGE SCALE GENOMIC DNA]</scope>
</reference>
<dbReference type="Proteomes" id="UP000218113">
    <property type="component" value="Unassembled WGS sequence"/>
</dbReference>
<dbReference type="InterPro" id="IPR005121">
    <property type="entry name" value="Fdx_antiC-bd"/>
</dbReference>
<comment type="caution">
    <text evidence="2">The sequence shown here is derived from an EMBL/GenBank/DDBJ whole genome shotgun (WGS) entry which is preliminary data.</text>
</comment>
<accession>A0A2A4T699</accession>
<organism evidence="2 3">
    <name type="scientific">SAR324 cluster bacterium</name>
    <dbReference type="NCBI Taxonomy" id="2024889"/>
    <lineage>
        <taxon>Bacteria</taxon>
        <taxon>Deltaproteobacteria</taxon>
        <taxon>SAR324 cluster</taxon>
    </lineage>
</organism>
<dbReference type="EMBL" id="NVSR01000024">
    <property type="protein sequence ID" value="PCI28851.1"/>
    <property type="molecule type" value="Genomic_DNA"/>
</dbReference>
<gene>
    <name evidence="2" type="ORF">COB67_05415</name>
</gene>
<evidence type="ECO:0000259" key="1">
    <source>
        <dbReference type="PROSITE" id="PS51447"/>
    </source>
</evidence>
<proteinExistence type="predicted"/>
<protein>
    <recommendedName>
        <fullName evidence="1">FDX-ACB domain-containing protein</fullName>
    </recommendedName>
</protein>